<dbReference type="AlphaFoldDB" id="A0A0A9H646"/>
<reference evidence="2" key="1">
    <citation type="submission" date="2014-09" db="EMBL/GenBank/DDBJ databases">
        <authorList>
            <person name="Magalhaes I.L.F."/>
            <person name="Oliveira U."/>
            <person name="Santos F.R."/>
            <person name="Vidigal T.H.D.A."/>
            <person name="Brescovit A.D."/>
            <person name="Santos A.J."/>
        </authorList>
    </citation>
    <scope>NUCLEOTIDE SEQUENCE</scope>
    <source>
        <tissue evidence="2">Shoot tissue taken approximately 20 cm above the soil surface</tissue>
    </source>
</reference>
<feature type="region of interest" description="Disordered" evidence="1">
    <location>
        <begin position="1"/>
        <end position="20"/>
    </location>
</feature>
<proteinExistence type="predicted"/>
<protein>
    <submittedName>
        <fullName evidence="2">Uncharacterized protein</fullName>
    </submittedName>
</protein>
<organism evidence="2">
    <name type="scientific">Arundo donax</name>
    <name type="common">Giant reed</name>
    <name type="synonym">Donax arundinaceus</name>
    <dbReference type="NCBI Taxonomy" id="35708"/>
    <lineage>
        <taxon>Eukaryota</taxon>
        <taxon>Viridiplantae</taxon>
        <taxon>Streptophyta</taxon>
        <taxon>Embryophyta</taxon>
        <taxon>Tracheophyta</taxon>
        <taxon>Spermatophyta</taxon>
        <taxon>Magnoliopsida</taxon>
        <taxon>Liliopsida</taxon>
        <taxon>Poales</taxon>
        <taxon>Poaceae</taxon>
        <taxon>PACMAD clade</taxon>
        <taxon>Arundinoideae</taxon>
        <taxon>Arundineae</taxon>
        <taxon>Arundo</taxon>
    </lineage>
</organism>
<sequence length="20" mass="1969">MDGKATAPIGPWSTVGVANP</sequence>
<name>A0A0A9H646_ARUDO</name>
<accession>A0A0A9H646</accession>
<evidence type="ECO:0000256" key="1">
    <source>
        <dbReference type="SAM" id="MobiDB-lite"/>
    </source>
</evidence>
<reference evidence="2" key="2">
    <citation type="journal article" date="2015" name="Data Brief">
        <title>Shoot transcriptome of the giant reed, Arundo donax.</title>
        <authorList>
            <person name="Barrero R.A."/>
            <person name="Guerrero F.D."/>
            <person name="Moolhuijzen P."/>
            <person name="Goolsby J.A."/>
            <person name="Tidwell J."/>
            <person name="Bellgard S.E."/>
            <person name="Bellgard M.I."/>
        </authorList>
    </citation>
    <scope>NUCLEOTIDE SEQUENCE</scope>
    <source>
        <tissue evidence="2">Shoot tissue taken approximately 20 cm above the soil surface</tissue>
    </source>
</reference>
<evidence type="ECO:0000313" key="2">
    <source>
        <dbReference type="EMBL" id="JAE30336.1"/>
    </source>
</evidence>
<dbReference type="EMBL" id="GBRH01167560">
    <property type="protein sequence ID" value="JAE30336.1"/>
    <property type="molecule type" value="Transcribed_RNA"/>
</dbReference>